<accession>A0A2B4SIM5</accession>
<proteinExistence type="predicted"/>
<dbReference type="PANTHER" id="PTHR13192">
    <property type="entry name" value="MY011 PROTEIN"/>
    <property type="match status" value="1"/>
</dbReference>
<dbReference type="AlphaFoldDB" id="A0A2B4SIM5"/>
<feature type="region of interest" description="Disordered" evidence="1">
    <location>
        <begin position="33"/>
        <end position="52"/>
    </location>
</feature>
<name>A0A2B4SIM5_STYPI</name>
<evidence type="ECO:0000313" key="3">
    <source>
        <dbReference type="Proteomes" id="UP000225706"/>
    </source>
</evidence>
<protein>
    <submittedName>
        <fullName evidence="2">Methylmalonic aciduria and homocystinuria type D protein, mitochondrial</fullName>
    </submittedName>
</protein>
<evidence type="ECO:0000256" key="1">
    <source>
        <dbReference type="SAM" id="MobiDB-lite"/>
    </source>
</evidence>
<reference evidence="3" key="1">
    <citation type="journal article" date="2017" name="bioRxiv">
        <title>Comparative analysis of the genomes of Stylophora pistillata and Acropora digitifera provides evidence for extensive differences between species of corals.</title>
        <authorList>
            <person name="Voolstra C.R."/>
            <person name="Li Y."/>
            <person name="Liew Y.J."/>
            <person name="Baumgarten S."/>
            <person name="Zoccola D."/>
            <person name="Flot J.-F."/>
            <person name="Tambutte S."/>
            <person name="Allemand D."/>
            <person name="Aranda M."/>
        </authorList>
    </citation>
    <scope>NUCLEOTIDE SEQUENCE [LARGE SCALE GENOMIC DNA]</scope>
</reference>
<dbReference type="GO" id="GO:0009235">
    <property type="term" value="P:cobalamin metabolic process"/>
    <property type="evidence" value="ECO:0007669"/>
    <property type="project" value="InterPro"/>
</dbReference>
<dbReference type="Proteomes" id="UP000225706">
    <property type="component" value="Unassembled WGS sequence"/>
</dbReference>
<feature type="compositionally biased region" description="Polar residues" evidence="1">
    <location>
        <begin position="33"/>
        <end position="44"/>
    </location>
</feature>
<dbReference type="OrthoDB" id="10263782at2759"/>
<dbReference type="EMBL" id="LSMT01000083">
    <property type="protein sequence ID" value="PFX28418.1"/>
    <property type="molecule type" value="Genomic_DNA"/>
</dbReference>
<dbReference type="PANTHER" id="PTHR13192:SF3">
    <property type="entry name" value="COBALAMIN TRAFFICKING PROTEIN CBLD"/>
    <property type="match status" value="1"/>
</dbReference>
<sequence>MASKALRRTNRAVKYFPSIRAVVNQMVRNVQQGASLSTSRTDTAVSGDGSGNWPDARLGPFAPKDPQFPLPGNVGIDLTQLPQPAKKECGTQRQTIAEALLELESDDIRKAVVIDSYSKDFVENYEEAVETENDSSLGSVECSVQECPSFLHQSFMELFPGIGIQIGQLTVVSISQHTRNDMSAWSPDVEEERESLMASFVESAREICNSLLAAGYWADFIDPSSGTAFFGPHTNSTLFETDERYNHLGFNVTDLGCCKVISHRVWGSFAFVGTIFTNAPANSDILGNRLEQTKSSA</sequence>
<keyword evidence="3" id="KW-1185">Reference proteome</keyword>
<gene>
    <name evidence="2" type="primary">MMADHC</name>
    <name evidence="2" type="ORF">AWC38_SpisGene6845</name>
</gene>
<organism evidence="2 3">
    <name type="scientific">Stylophora pistillata</name>
    <name type="common">Smooth cauliflower coral</name>
    <dbReference type="NCBI Taxonomy" id="50429"/>
    <lineage>
        <taxon>Eukaryota</taxon>
        <taxon>Metazoa</taxon>
        <taxon>Cnidaria</taxon>
        <taxon>Anthozoa</taxon>
        <taxon>Hexacorallia</taxon>
        <taxon>Scleractinia</taxon>
        <taxon>Astrocoeniina</taxon>
        <taxon>Pocilloporidae</taxon>
        <taxon>Stylophora</taxon>
    </lineage>
</organism>
<dbReference type="InterPro" id="IPR019362">
    <property type="entry name" value="MMADHC"/>
</dbReference>
<evidence type="ECO:0000313" key="2">
    <source>
        <dbReference type="EMBL" id="PFX28418.1"/>
    </source>
</evidence>
<comment type="caution">
    <text evidence="2">The sequence shown here is derived from an EMBL/GenBank/DDBJ whole genome shotgun (WGS) entry which is preliminary data.</text>
</comment>
<dbReference type="STRING" id="50429.A0A2B4SIM5"/>
<dbReference type="Pfam" id="PF10229">
    <property type="entry name" value="MMADHC"/>
    <property type="match status" value="1"/>
</dbReference>
<dbReference type="GO" id="GO:0005739">
    <property type="term" value="C:mitochondrion"/>
    <property type="evidence" value="ECO:0007669"/>
    <property type="project" value="TreeGrafter"/>
</dbReference>